<keyword evidence="5" id="KW-0547">Nucleotide-binding</keyword>
<accession>A0A084GWJ1</accession>
<keyword evidence="6" id="KW-0418">Kinase</keyword>
<dbReference type="SUPFAM" id="SSF53067">
    <property type="entry name" value="Actin-like ATPase domain"/>
    <property type="match status" value="1"/>
</dbReference>
<comment type="caution">
    <text evidence="9">The sequence shown here is derived from an EMBL/GenBank/DDBJ whole genome shotgun (WGS) entry which is preliminary data.</text>
</comment>
<evidence type="ECO:0000256" key="7">
    <source>
        <dbReference type="ARBA" id="ARBA00022840"/>
    </source>
</evidence>
<dbReference type="OrthoDB" id="9810372at2"/>
<dbReference type="AlphaFoldDB" id="A0A084GWJ1"/>
<dbReference type="Proteomes" id="UP000028549">
    <property type="component" value="Unassembled WGS sequence"/>
</dbReference>
<keyword evidence="7" id="KW-0067">ATP-binding</keyword>
<dbReference type="EC" id="2.7.1.2" evidence="2"/>
<dbReference type="InterPro" id="IPR004654">
    <property type="entry name" value="ROK_glcA"/>
</dbReference>
<evidence type="ECO:0000313" key="10">
    <source>
        <dbReference type="Proteomes" id="UP000028549"/>
    </source>
</evidence>
<evidence type="ECO:0000256" key="4">
    <source>
        <dbReference type="ARBA" id="ARBA00022679"/>
    </source>
</evidence>
<evidence type="ECO:0000313" key="9">
    <source>
        <dbReference type="EMBL" id="KEZ51703.1"/>
    </source>
</evidence>
<dbReference type="Gene3D" id="3.30.420.40">
    <property type="match status" value="2"/>
</dbReference>
<dbReference type="RefSeq" id="WP_035207153.1">
    <property type="nucleotide sequence ID" value="NZ_CANLZQ010000001.1"/>
</dbReference>
<dbReference type="Pfam" id="PF00480">
    <property type="entry name" value="ROK"/>
    <property type="match status" value="1"/>
</dbReference>
<evidence type="ECO:0000256" key="1">
    <source>
        <dbReference type="ARBA" id="ARBA00006479"/>
    </source>
</evidence>
<dbReference type="NCBIfam" id="TIGR00744">
    <property type="entry name" value="ROK_glcA_fam"/>
    <property type="match status" value="1"/>
</dbReference>
<evidence type="ECO:0000256" key="6">
    <source>
        <dbReference type="ARBA" id="ARBA00022777"/>
    </source>
</evidence>
<dbReference type="GO" id="GO:0004340">
    <property type="term" value="F:glucokinase activity"/>
    <property type="evidence" value="ECO:0007669"/>
    <property type="project" value="UniProtKB-EC"/>
</dbReference>
<dbReference type="InterPro" id="IPR000600">
    <property type="entry name" value="ROK"/>
</dbReference>
<gene>
    <name evidence="9" type="ORF">GS18_0211300</name>
</gene>
<dbReference type="PANTHER" id="PTHR18964:SF149">
    <property type="entry name" value="BIFUNCTIONAL UDP-N-ACETYLGLUCOSAMINE 2-EPIMERASE_N-ACETYLMANNOSAMINE KINASE"/>
    <property type="match status" value="1"/>
</dbReference>
<dbReference type="PROSITE" id="PS01125">
    <property type="entry name" value="ROK"/>
    <property type="match status" value="1"/>
</dbReference>
<evidence type="ECO:0000256" key="3">
    <source>
        <dbReference type="ARBA" id="ARBA00014701"/>
    </source>
</evidence>
<evidence type="ECO:0000256" key="2">
    <source>
        <dbReference type="ARBA" id="ARBA00012323"/>
    </source>
</evidence>
<dbReference type="GO" id="GO:0005737">
    <property type="term" value="C:cytoplasm"/>
    <property type="evidence" value="ECO:0007669"/>
    <property type="project" value="InterPro"/>
</dbReference>
<evidence type="ECO:0000256" key="5">
    <source>
        <dbReference type="ARBA" id="ARBA00022741"/>
    </source>
</evidence>
<keyword evidence="10" id="KW-1185">Reference proteome</keyword>
<evidence type="ECO:0000256" key="8">
    <source>
        <dbReference type="ARBA" id="ARBA00032386"/>
    </source>
</evidence>
<dbReference type="GO" id="GO:0005524">
    <property type="term" value="F:ATP binding"/>
    <property type="evidence" value="ECO:0007669"/>
    <property type="project" value="UniProtKB-KW"/>
</dbReference>
<sequence>MTDKWLVGIDLGGTTIKMAFISHYGEMIEKWEIPTDKSGKTITTDIAKAIDAKLAELGQTKAKLAGIGMGAPGPVNLETGLVYETVNLGWKNYPLKHHLEIETGLRAVIDNDANIAAIGEMWKGAGDGATDVICVTLGTGVGGGIISNGTVVHGVNGAGGEIGHITSVTEGGAPCNCGKEGCLETIASATGIVRLAVEKLSESDAQSSLRTLYAENGSISSRDVFEASEQGDALASEVVEYITKQLGLALANLSNGLNPEKIVIGGGVSRAGEHLRKNTEKYFKRYAFPRVAEGASISIATLGNDAGVIGGAWLVKTKLSAV</sequence>
<keyword evidence="4" id="KW-0808">Transferase</keyword>
<dbReference type="EMBL" id="JNVC02000005">
    <property type="protein sequence ID" value="KEZ51703.1"/>
    <property type="molecule type" value="Genomic_DNA"/>
</dbReference>
<dbReference type="CDD" id="cd24062">
    <property type="entry name" value="ASKHA_NBD_ROK_BsGLK-like"/>
    <property type="match status" value="1"/>
</dbReference>
<dbReference type="GO" id="GO:0006096">
    <property type="term" value="P:glycolytic process"/>
    <property type="evidence" value="ECO:0007669"/>
    <property type="project" value="InterPro"/>
</dbReference>
<comment type="similarity">
    <text evidence="1">Belongs to the ROK (NagC/XylR) family.</text>
</comment>
<dbReference type="InterPro" id="IPR043129">
    <property type="entry name" value="ATPase_NBD"/>
</dbReference>
<reference evidence="9 10" key="1">
    <citation type="journal article" date="2005" name="Int. J. Syst. Evol. Microbiol.">
        <title>Bacillus cibi sp. nov., isolated from jeotgal, a traditional Korean fermented seafood.</title>
        <authorList>
            <person name="Yoon J.H."/>
            <person name="Lee C.H."/>
            <person name="Oh T.K."/>
        </authorList>
    </citation>
    <scope>NUCLEOTIDE SEQUENCE [LARGE SCALE GENOMIC DNA]</scope>
    <source>
        <strain evidence="9 10">DSM 16189</strain>
    </source>
</reference>
<dbReference type="STRING" id="246786.GS18_0211300"/>
<organism evidence="9 10">
    <name type="scientific">Metabacillus indicus</name>
    <name type="common">Bacillus indicus</name>
    <dbReference type="NCBI Taxonomy" id="246786"/>
    <lineage>
        <taxon>Bacteria</taxon>
        <taxon>Bacillati</taxon>
        <taxon>Bacillota</taxon>
        <taxon>Bacilli</taxon>
        <taxon>Bacillales</taxon>
        <taxon>Bacillaceae</taxon>
        <taxon>Metabacillus</taxon>
    </lineage>
</organism>
<dbReference type="PANTHER" id="PTHR18964">
    <property type="entry name" value="ROK (REPRESSOR, ORF, KINASE) FAMILY"/>
    <property type="match status" value="1"/>
</dbReference>
<dbReference type="InterPro" id="IPR049874">
    <property type="entry name" value="ROK_cs"/>
</dbReference>
<proteinExistence type="inferred from homology"/>
<name>A0A084GWJ1_METID</name>
<protein>
    <recommendedName>
        <fullName evidence="3">Glucokinase</fullName>
        <ecNumber evidence="2">2.7.1.2</ecNumber>
    </recommendedName>
    <alternativeName>
        <fullName evidence="8">Glucose kinase</fullName>
    </alternativeName>
</protein>